<keyword evidence="7" id="KW-0472">Membrane</keyword>
<proteinExistence type="inferred from homology"/>
<organism evidence="9 10">
    <name type="scientific">Paraherbaspirillum soli</name>
    <dbReference type="NCBI Taxonomy" id="631222"/>
    <lineage>
        <taxon>Bacteria</taxon>
        <taxon>Pseudomonadati</taxon>
        <taxon>Pseudomonadota</taxon>
        <taxon>Betaproteobacteria</taxon>
        <taxon>Burkholderiales</taxon>
        <taxon>Oxalobacteraceae</taxon>
        <taxon>Paraherbaspirillum</taxon>
    </lineage>
</organism>
<keyword evidence="9" id="KW-0328">Glycosyltransferase</keyword>
<evidence type="ECO:0000256" key="6">
    <source>
        <dbReference type="ARBA" id="ARBA00049183"/>
    </source>
</evidence>
<dbReference type="GO" id="GO:0043842">
    <property type="term" value="F:Kdo transferase activity"/>
    <property type="evidence" value="ECO:0007669"/>
    <property type="project" value="UniProtKB-EC"/>
</dbReference>
<dbReference type="SUPFAM" id="SSF53756">
    <property type="entry name" value="UDP-Glycosyltransferase/glycogen phosphorylase"/>
    <property type="match status" value="1"/>
</dbReference>
<dbReference type="EMBL" id="JBHSMT010000029">
    <property type="protein sequence ID" value="MFC5476133.1"/>
    <property type="molecule type" value="Genomic_DNA"/>
</dbReference>
<dbReference type="PANTHER" id="PTHR42755:SF1">
    <property type="entry name" value="3-DEOXY-D-MANNO-OCTULOSONIC ACID TRANSFERASE, MITOCHONDRIAL-RELATED"/>
    <property type="match status" value="1"/>
</dbReference>
<comment type="pathway">
    <text evidence="1 7">Bacterial outer membrane biogenesis; LPS core biosynthesis.</text>
</comment>
<feature type="domain" description="3-deoxy-D-manno-octulosonic-acid transferase N-terminal" evidence="8">
    <location>
        <begin position="47"/>
        <end position="228"/>
    </location>
</feature>
<dbReference type="Gene3D" id="3.40.50.2000">
    <property type="entry name" value="Glycogen Phosphorylase B"/>
    <property type="match status" value="1"/>
</dbReference>
<reference evidence="10" key="1">
    <citation type="journal article" date="2019" name="Int. J. Syst. Evol. Microbiol.">
        <title>The Global Catalogue of Microorganisms (GCM) 10K type strain sequencing project: providing services to taxonomists for standard genome sequencing and annotation.</title>
        <authorList>
            <consortium name="The Broad Institute Genomics Platform"/>
            <consortium name="The Broad Institute Genome Sequencing Center for Infectious Disease"/>
            <person name="Wu L."/>
            <person name="Ma J."/>
        </authorList>
    </citation>
    <scope>NUCLEOTIDE SEQUENCE [LARGE SCALE GENOMIC DNA]</scope>
    <source>
        <strain evidence="10">JCM 17066</strain>
    </source>
</reference>
<keyword evidence="7" id="KW-1003">Cell membrane</keyword>
<evidence type="ECO:0000256" key="4">
    <source>
        <dbReference type="ARBA" id="ARBA00022679"/>
    </source>
</evidence>
<comment type="caution">
    <text evidence="9">The sequence shown here is derived from an EMBL/GenBank/DDBJ whole genome shotgun (WGS) entry which is preliminary data.</text>
</comment>
<dbReference type="Gene3D" id="3.40.50.11720">
    <property type="entry name" value="3-Deoxy-D-manno-octulosonic-acid transferase, N-terminal domain"/>
    <property type="match status" value="1"/>
</dbReference>
<comment type="function">
    <text evidence="7">Involved in lipopolysaccharide (LPS) biosynthesis. Catalyzes the transfer of 3-deoxy-D-manno-octulosonate (Kdo) residue(s) from CMP-Kdo to lipid IV(A), the tetraacyldisaccharide-1,4'-bisphosphate precursor of lipid A.</text>
</comment>
<dbReference type="InterPro" id="IPR007507">
    <property type="entry name" value="Glycos_transf_N"/>
</dbReference>
<dbReference type="Pfam" id="PF04413">
    <property type="entry name" value="Glycos_transf_N"/>
    <property type="match status" value="1"/>
</dbReference>
<dbReference type="EC" id="2.4.99.12" evidence="2 7"/>
<gene>
    <name evidence="9" type="primary">waaA</name>
    <name evidence="9" type="ORF">ACFPM8_19400</name>
</gene>
<dbReference type="InterPro" id="IPR038107">
    <property type="entry name" value="Glycos_transf_N_sf"/>
</dbReference>
<dbReference type="NCBIfam" id="NF004386">
    <property type="entry name" value="PRK05749.1-2"/>
    <property type="match status" value="1"/>
</dbReference>
<comment type="similarity">
    <text evidence="7">Belongs to the glycosyltransferase group 1 family.</text>
</comment>
<accession>A0ABW0ME05</accession>
<evidence type="ECO:0000313" key="9">
    <source>
        <dbReference type="EMBL" id="MFC5476133.1"/>
    </source>
</evidence>
<feature type="transmembrane region" description="Helical" evidence="7">
    <location>
        <begin position="17"/>
        <end position="35"/>
    </location>
</feature>
<protein>
    <recommendedName>
        <fullName evidence="3 7">3-deoxy-D-manno-octulosonic acid transferase</fullName>
        <shortName evidence="7">Kdo transferase</shortName>
        <ecNumber evidence="2 7">2.4.99.12</ecNumber>
    </recommendedName>
    <alternativeName>
        <fullName evidence="5 7">Lipid IV(A) 3-deoxy-D-manno-octulosonic acid transferase</fullName>
    </alternativeName>
</protein>
<evidence type="ECO:0000256" key="3">
    <source>
        <dbReference type="ARBA" id="ARBA00019077"/>
    </source>
</evidence>
<evidence type="ECO:0000256" key="5">
    <source>
        <dbReference type="ARBA" id="ARBA00031445"/>
    </source>
</evidence>
<evidence type="ECO:0000259" key="8">
    <source>
        <dbReference type="Pfam" id="PF04413"/>
    </source>
</evidence>
<evidence type="ECO:0000256" key="2">
    <source>
        <dbReference type="ARBA" id="ARBA00012621"/>
    </source>
</evidence>
<keyword evidence="4 7" id="KW-0808">Transferase</keyword>
<evidence type="ECO:0000313" key="10">
    <source>
        <dbReference type="Proteomes" id="UP001596045"/>
    </source>
</evidence>
<keyword evidence="7" id="KW-0812">Transmembrane</keyword>
<keyword evidence="7" id="KW-1133">Transmembrane helix</keyword>
<dbReference type="PANTHER" id="PTHR42755">
    <property type="entry name" value="3-DEOXY-MANNO-OCTULOSONATE CYTIDYLYLTRANSFERASE"/>
    <property type="match status" value="1"/>
</dbReference>
<dbReference type="Proteomes" id="UP001596045">
    <property type="component" value="Unassembled WGS sequence"/>
</dbReference>
<comment type="subcellular location">
    <subcellularLocation>
        <location evidence="7">Cell membrane</location>
    </subcellularLocation>
</comment>
<keyword evidence="7" id="KW-0448">Lipopolysaccharide biosynthesis</keyword>
<name>A0ABW0ME05_9BURK</name>
<evidence type="ECO:0000256" key="7">
    <source>
        <dbReference type="RuleBase" id="RU365103"/>
    </source>
</evidence>
<dbReference type="RefSeq" id="WP_379000014.1">
    <property type="nucleotide sequence ID" value="NZ_JBHSMT010000029.1"/>
</dbReference>
<comment type="catalytic activity">
    <reaction evidence="6 7">
        <text>lipid IVA (E. coli) + CMP-3-deoxy-beta-D-manno-octulosonate = alpha-Kdo-(2-&gt;6)-lipid IVA (E. coli) + CMP + H(+)</text>
        <dbReference type="Rhea" id="RHEA:28066"/>
        <dbReference type="ChEBI" id="CHEBI:15378"/>
        <dbReference type="ChEBI" id="CHEBI:58603"/>
        <dbReference type="ChEBI" id="CHEBI:60364"/>
        <dbReference type="ChEBI" id="CHEBI:60377"/>
        <dbReference type="ChEBI" id="CHEBI:85987"/>
        <dbReference type="EC" id="2.4.99.12"/>
    </reaction>
</comment>
<keyword evidence="10" id="KW-1185">Reference proteome</keyword>
<dbReference type="InterPro" id="IPR039901">
    <property type="entry name" value="Kdotransferase"/>
</dbReference>
<sequence length="442" mass="48092">MKLNSGFGTTPAQRHRYLYSAVWWLLMPLVLLRLWRRGRKEPGYRQHVMERIGFYPRRDPASASSKFLWVHAVSVGETRAAEPLIAAMLDAYPEHAILLTHMTATGRATGQSLFGQSPRVLQCYLPYDTGWMAGRFLRHFAPQLCVLMETEVWPNLIAQCVRYKVPVALVNARLSERSLRSGKRFSTLMTEAAGGIACIGAQTDADAARLRQLGAVSVHVTGSVKFDVTPPAALLAAGAALRQQIGVRPVLLCASTREGEEALILDALAKSTQRDALKNLLLVIVPRHPQRFDEVANMVAAHGMPLLRRSELGSNPVPLEVAVLLGDSMGEMFAYYALCDVAFIGGSLMPLGGQNLIEACAVGKPVLIGPHTFNFAVATEQAIAAGAAQRVTDADAMLNAAMHLLQADPERDRMGEQARSFAQQHRGATARTMALLAPLISI</sequence>
<evidence type="ECO:0000256" key="1">
    <source>
        <dbReference type="ARBA" id="ARBA00004713"/>
    </source>
</evidence>